<dbReference type="PROSITE" id="PS51318">
    <property type="entry name" value="TAT"/>
    <property type="match status" value="1"/>
</dbReference>
<evidence type="ECO:0000313" key="2">
    <source>
        <dbReference type="Proteomes" id="UP000297654"/>
    </source>
</evidence>
<reference evidence="1 2" key="1">
    <citation type="submission" date="2019-03" db="EMBL/GenBank/DDBJ databases">
        <title>Genomics of glacier-inhabiting Cryobacterium strains.</title>
        <authorList>
            <person name="Liu Q."/>
            <person name="Xin Y.-H."/>
        </authorList>
    </citation>
    <scope>NUCLEOTIDE SEQUENCE [LARGE SCALE GENOMIC DNA]</scope>
    <source>
        <strain evidence="1 2">Hh15</strain>
    </source>
</reference>
<sequence>MNRRTDPPSTLIPDDAAFTRMEHDLFQRIAADEAAPMVRPVPVRPSTSKPAKRMTRRRWVGVMAAAAAVTIVTMLTSNLVGPNAATAEAAEALRSAATTTITTSDPVVGPGEYLAVDTTEAATGSYVDFAIQVGQRAVLYVPFDRDDVWVESRQTLPAGETYGNVEKAQVEIDRLSSNPGNGDIVLRDGQAGQFIEYGDRSGSQIALLPTDSNELLTYLYDQVQAEGSSRSTDEHVFMDISDLLRTGLVPAAVRASLYDVLARVPGVYLSDGQANLDGRTGVGISRKSSDSYIEQIIIDPLTGLVIGMRTLTIEADGYFPAGTVTQLTSVKTLVVGDAPPGPFREQSPPG</sequence>
<protein>
    <submittedName>
        <fullName evidence="1">Uncharacterized protein</fullName>
    </submittedName>
</protein>
<dbReference type="InterPro" id="IPR006311">
    <property type="entry name" value="TAT_signal"/>
</dbReference>
<gene>
    <name evidence="1" type="ORF">E3O10_04305</name>
</gene>
<dbReference type="EMBL" id="SOFF01000013">
    <property type="protein sequence ID" value="TFB92909.1"/>
    <property type="molecule type" value="Genomic_DNA"/>
</dbReference>
<dbReference type="AlphaFoldDB" id="A0A1H8LI80"/>
<comment type="caution">
    <text evidence="1">The sequence shown here is derived from an EMBL/GenBank/DDBJ whole genome shotgun (WGS) entry which is preliminary data.</text>
</comment>
<proteinExistence type="predicted"/>
<accession>A0A1H8LI80</accession>
<dbReference type="Proteomes" id="UP000297654">
    <property type="component" value="Unassembled WGS sequence"/>
</dbReference>
<evidence type="ECO:0000313" key="1">
    <source>
        <dbReference type="EMBL" id="TFB92909.1"/>
    </source>
</evidence>
<keyword evidence="2" id="KW-1185">Reference proteome</keyword>
<dbReference type="InterPro" id="IPR047789">
    <property type="entry name" value="CU044_5270-like"/>
</dbReference>
<dbReference type="NCBIfam" id="NF038083">
    <property type="entry name" value="CU044_5270_fam"/>
    <property type="match status" value="1"/>
</dbReference>
<dbReference type="STRING" id="1424661.SAMN05216281_1282"/>
<dbReference type="OrthoDB" id="3387554at2"/>
<name>A0A1H8LI80_9MICO</name>
<organism evidence="1 2">
    <name type="scientific">Cryobacterium luteum</name>
    <dbReference type="NCBI Taxonomy" id="1424661"/>
    <lineage>
        <taxon>Bacteria</taxon>
        <taxon>Bacillati</taxon>
        <taxon>Actinomycetota</taxon>
        <taxon>Actinomycetes</taxon>
        <taxon>Micrococcales</taxon>
        <taxon>Microbacteriaceae</taxon>
        <taxon>Cryobacterium</taxon>
    </lineage>
</organism>
<dbReference type="RefSeq" id="WP_092112561.1">
    <property type="nucleotide sequence ID" value="NZ_FOCN01000028.1"/>
</dbReference>